<dbReference type="Gene3D" id="1.10.287.950">
    <property type="entry name" value="Methyl-accepting chemotaxis protein"/>
    <property type="match status" value="1"/>
</dbReference>
<feature type="domain" description="Methyl-accepting transducer" evidence="6">
    <location>
        <begin position="280"/>
        <end position="516"/>
    </location>
</feature>
<dbReference type="SUPFAM" id="SSF58104">
    <property type="entry name" value="Methyl-accepting chemotaxis protein (MCP) signaling domain"/>
    <property type="match status" value="1"/>
</dbReference>
<proteinExistence type="inferred from homology"/>
<keyword evidence="1 3" id="KW-0807">Transducer</keyword>
<dbReference type="InterPro" id="IPR024478">
    <property type="entry name" value="HlyB_4HB_MCP"/>
</dbReference>
<organism evidence="8 9">
    <name type="scientific">Lutispora saccharofermentans</name>
    <dbReference type="NCBI Taxonomy" id="3024236"/>
    <lineage>
        <taxon>Bacteria</taxon>
        <taxon>Bacillati</taxon>
        <taxon>Bacillota</taxon>
        <taxon>Clostridia</taxon>
        <taxon>Lutisporales</taxon>
        <taxon>Lutisporaceae</taxon>
        <taxon>Lutispora</taxon>
    </lineage>
</organism>
<evidence type="ECO:0000256" key="3">
    <source>
        <dbReference type="PROSITE-ProRule" id="PRU00284"/>
    </source>
</evidence>
<dbReference type="Pfam" id="PF00672">
    <property type="entry name" value="HAMP"/>
    <property type="match status" value="1"/>
</dbReference>
<dbReference type="PRINTS" id="PR00260">
    <property type="entry name" value="CHEMTRNSDUCR"/>
</dbReference>
<dbReference type="InterPro" id="IPR003660">
    <property type="entry name" value="HAMP_dom"/>
</dbReference>
<evidence type="ECO:0000313" key="8">
    <source>
        <dbReference type="EMBL" id="MCQ1531782.1"/>
    </source>
</evidence>
<dbReference type="PROSITE" id="PS50111">
    <property type="entry name" value="CHEMOTAXIS_TRANSDUC_2"/>
    <property type="match status" value="1"/>
</dbReference>
<dbReference type="SMART" id="SM00304">
    <property type="entry name" value="HAMP"/>
    <property type="match status" value="1"/>
</dbReference>
<dbReference type="InterPro" id="IPR004089">
    <property type="entry name" value="MCPsignal_dom"/>
</dbReference>
<evidence type="ECO:0000313" key="9">
    <source>
        <dbReference type="Proteomes" id="UP001651880"/>
    </source>
</evidence>
<keyword evidence="4" id="KW-0175">Coiled coil</keyword>
<evidence type="ECO:0000259" key="6">
    <source>
        <dbReference type="PROSITE" id="PS50111"/>
    </source>
</evidence>
<comment type="similarity">
    <text evidence="2">Belongs to the methyl-accepting chemotaxis (MCP) protein family.</text>
</comment>
<evidence type="ECO:0000256" key="5">
    <source>
        <dbReference type="SAM" id="Phobius"/>
    </source>
</evidence>
<feature type="coiled-coil region" evidence="4">
    <location>
        <begin position="82"/>
        <end position="109"/>
    </location>
</feature>
<dbReference type="PANTHER" id="PTHR32089:SF112">
    <property type="entry name" value="LYSOZYME-LIKE PROTEIN-RELATED"/>
    <property type="match status" value="1"/>
</dbReference>
<dbReference type="CDD" id="cd06225">
    <property type="entry name" value="HAMP"/>
    <property type="match status" value="1"/>
</dbReference>
<evidence type="ECO:0000256" key="2">
    <source>
        <dbReference type="ARBA" id="ARBA00029447"/>
    </source>
</evidence>
<keyword evidence="5" id="KW-1133">Transmembrane helix</keyword>
<reference evidence="8 9" key="1">
    <citation type="submission" date="2021-10" db="EMBL/GenBank/DDBJ databases">
        <title>Lutispora strain m25 sp. nov., a thermophilic, non-spore-forming bacterium isolated from a lab-scale methanogenic bioreactor digesting anaerobic sludge.</title>
        <authorList>
            <person name="El Houari A."/>
            <person name="Mcdonald J."/>
        </authorList>
    </citation>
    <scope>NUCLEOTIDE SEQUENCE [LARGE SCALE GENOMIC DNA]</scope>
    <source>
        <strain evidence="9">m25</strain>
    </source>
</reference>
<dbReference type="Proteomes" id="UP001651880">
    <property type="component" value="Unassembled WGS sequence"/>
</dbReference>
<keyword evidence="9" id="KW-1185">Reference proteome</keyword>
<evidence type="ECO:0000256" key="1">
    <source>
        <dbReference type="ARBA" id="ARBA00023224"/>
    </source>
</evidence>
<dbReference type="PROSITE" id="PS50885">
    <property type="entry name" value="HAMP"/>
    <property type="match status" value="1"/>
</dbReference>
<dbReference type="Pfam" id="PF00015">
    <property type="entry name" value="MCPsignal"/>
    <property type="match status" value="1"/>
</dbReference>
<dbReference type="InterPro" id="IPR004090">
    <property type="entry name" value="Chemotax_Me-accpt_rcpt"/>
</dbReference>
<dbReference type="RefSeq" id="WP_255229348.1">
    <property type="nucleotide sequence ID" value="NZ_JAJEKE010000030.1"/>
</dbReference>
<comment type="caution">
    <text evidence="8">The sequence shown here is derived from an EMBL/GenBank/DDBJ whole genome shotgun (WGS) entry which is preliminary data.</text>
</comment>
<feature type="domain" description="HAMP" evidence="7">
    <location>
        <begin position="208"/>
        <end position="261"/>
    </location>
</feature>
<dbReference type="SMART" id="SM00283">
    <property type="entry name" value="MA"/>
    <property type="match status" value="1"/>
</dbReference>
<keyword evidence="5" id="KW-0812">Transmembrane</keyword>
<dbReference type="PANTHER" id="PTHR32089">
    <property type="entry name" value="METHYL-ACCEPTING CHEMOTAXIS PROTEIN MCPB"/>
    <property type="match status" value="1"/>
</dbReference>
<accession>A0ABT1NKI1</accession>
<dbReference type="EMBL" id="JAJEKE010000030">
    <property type="protein sequence ID" value="MCQ1531782.1"/>
    <property type="molecule type" value="Genomic_DNA"/>
</dbReference>
<keyword evidence="5" id="KW-0472">Membrane</keyword>
<evidence type="ECO:0000259" key="7">
    <source>
        <dbReference type="PROSITE" id="PS50885"/>
    </source>
</evidence>
<feature type="transmembrane region" description="Helical" evidence="5">
    <location>
        <begin position="189"/>
        <end position="211"/>
    </location>
</feature>
<dbReference type="Pfam" id="PF12729">
    <property type="entry name" value="4HB_MCP_1"/>
    <property type="match status" value="1"/>
</dbReference>
<protein>
    <submittedName>
        <fullName evidence="8">Methyl-accepting chemotaxis protein</fullName>
    </submittedName>
</protein>
<evidence type="ECO:0000256" key="4">
    <source>
        <dbReference type="SAM" id="Coils"/>
    </source>
</evidence>
<name>A0ABT1NKI1_9FIRM</name>
<sequence>MKLTVRKKLFLGFGVLVILIGVLGAFSIYNLASVNNELDVLYDMHLKGIEHIKEAQVNLVSLARDRNNLILSTEESEKNSYADNMRVEIENFEKNLEGFNETAASDEAKQRYYEITSLWSELKQNEEKVIELARDSNVEEANIQAVNNRIFASRIESEIDALVELKNELALKAYTDGETAYDRIRSITMIIIGVSILFSIGTASYISYIIARPILHIAGAARMIAEGDLSIQAVKVRNNDEIGELANSFNRMTEGLRAVIKNVLDASRQVASSSQELSASSEEATSATQEMASTINQLATGASKQAEDASAASVVVDQIASSIQQAAENANTVSAVSSNVAKEADSGLGEVQNAVEKMQSIRKVTEESAESVKLLGSESEKIGEIVEVIREISEQTNLLALNAAIEAARAGEQGRGFAVVADEIRKLAEQSSTSAIQIADIIGSIQGETKRVVDVMNLTMDHVLQGVTAVNNTEKYFDLIFGEINNVTGEIQELSASVQQIAGHSQSMNESIQGIASVAEETAASGEEISAASEEQAASMEEVANAAQELAKLSEDLQTNVSRFRL</sequence>
<dbReference type="CDD" id="cd11386">
    <property type="entry name" value="MCP_signal"/>
    <property type="match status" value="1"/>
</dbReference>
<gene>
    <name evidence="8" type="ORF">LJD61_19895</name>
</gene>
<dbReference type="Gene3D" id="6.10.340.10">
    <property type="match status" value="1"/>
</dbReference>